<accession>A0ACD3YL03</accession>
<reference evidence="1" key="1">
    <citation type="submission" date="2021-11" db="EMBL/GenBank/DDBJ databases">
        <title>Fusarium solani-melongenae Genome sequencing and assembly.</title>
        <authorList>
            <person name="Xie S."/>
            <person name="Huang L."/>
            <person name="Zhang X."/>
        </authorList>
    </citation>
    <scope>NUCLEOTIDE SEQUENCE</scope>
    <source>
        <strain evidence="1">CRI 24-3</strain>
    </source>
</reference>
<sequence>MSASNSIEASTATPTPLASTVDLEVDPSSLTLGGSSSQPPRHIEETSPRMAMNQFGRWRVSVDVVTLTHGTFGVRAESATLVVLRVRLNGDSQGRGRIRTAKIDVQIRPVATDNHARGHGDQTADPEPAQNSNTSLPSEAVSDPVPAVRLWSPVRRTIDVETVSSEVTQGVNAGLSLASIIGAFFSLGMQRNVTQVVEREVGSEIRGTPYTSTTARLAGLDIDDTVTWNVLESPTTKAGVPLELRLGAVVTGGRRSDAGGPLFHATLAATVETGWGLQLFGRPWSKPQPLVIRDDVTFVDQSAADLLLRGRDYETLTADEWSILLGT</sequence>
<organism evidence="1 2">
    <name type="scientific">Fusarium solani subsp. cucurbitae</name>
    <name type="common">Neocosmosporum cucurbitae</name>
    <dbReference type="NCBI Taxonomy" id="2747967"/>
    <lineage>
        <taxon>Eukaryota</taxon>
        <taxon>Fungi</taxon>
        <taxon>Dikarya</taxon>
        <taxon>Ascomycota</taxon>
        <taxon>Pezizomycotina</taxon>
        <taxon>Sordariomycetes</taxon>
        <taxon>Hypocreomycetidae</taxon>
        <taxon>Hypocreales</taxon>
        <taxon>Nectriaceae</taxon>
        <taxon>Fusarium</taxon>
        <taxon>Fusarium solani species complex</taxon>
    </lineage>
</organism>
<dbReference type="EMBL" id="CP090030">
    <property type="protein sequence ID" value="UPK89652.1"/>
    <property type="molecule type" value="Genomic_DNA"/>
</dbReference>
<gene>
    <name evidence="1" type="ORF">LCI18_000587</name>
</gene>
<proteinExistence type="predicted"/>
<protein>
    <submittedName>
        <fullName evidence="1">Uncharacterized protein</fullName>
    </submittedName>
</protein>
<dbReference type="Proteomes" id="UP000830768">
    <property type="component" value="Chromosome 1"/>
</dbReference>
<name>A0ACD3YL03_FUSSC</name>
<evidence type="ECO:0000313" key="2">
    <source>
        <dbReference type="Proteomes" id="UP000830768"/>
    </source>
</evidence>
<keyword evidence="2" id="KW-1185">Reference proteome</keyword>
<evidence type="ECO:0000313" key="1">
    <source>
        <dbReference type="EMBL" id="UPK89652.1"/>
    </source>
</evidence>